<sequence>MNSSQIFEILKDKIPESHPLKFQVHEYHLVENRYLPAINPFVSMLCDTLAAIEKVVPDYSLKMINRIGETESWSQIYSNLAEILVFSQAVKIADKQNGNKYIESEPHSIKNGKNPEFRSKAFGRNYAIEVKATDIMTYMHDRKSRYQLTSHLQERELLSKENPLKSKVLTVKDFLVSAEDKYKVYTRSEAYQDDFRFLFIVWDDHANEVIAALLNPANGLLTENTFWDKSSFELIDGVFIVRHLHQFRRSIHGREFLNDVTHAFQMLTRQVPVAFVQNPNGRKIPKELIQGFGAEEFDASSSVVSEYKATDWVDWGSGLAVAGLSCVPMEYHKEVLDVMKDVSDHQGERKEIDCANFTVINLDRIAIEHMKDNVFDKDQFLIHLNEVAAISVRMQKSARLMEQKQIDDTEKKKREYLGGLIADARKVPRENVLVSTRKKGRNELCFCGSGLKYKRCCLK</sequence>
<dbReference type="InterPro" id="IPR004027">
    <property type="entry name" value="SEC_C_motif"/>
</dbReference>
<organism evidence="1">
    <name type="scientific">Paenibacillus sp. BIHB 4019</name>
    <dbReference type="NCBI Taxonomy" id="1870819"/>
    <lineage>
        <taxon>Bacteria</taxon>
        <taxon>Bacillati</taxon>
        <taxon>Bacillota</taxon>
        <taxon>Bacilli</taxon>
        <taxon>Bacillales</taxon>
        <taxon>Paenibacillaceae</taxon>
        <taxon>Paenibacillus</taxon>
    </lineage>
</organism>
<evidence type="ECO:0000313" key="1">
    <source>
        <dbReference type="EMBL" id="ANY68769.1"/>
    </source>
</evidence>
<name>A0A1B2DM41_9BACL</name>
<gene>
    <name evidence="1" type="ORF">BBD42_21585</name>
</gene>
<dbReference type="Pfam" id="PF02810">
    <property type="entry name" value="SEC-C"/>
    <property type="match status" value="1"/>
</dbReference>
<dbReference type="SUPFAM" id="SSF103642">
    <property type="entry name" value="Sec-C motif"/>
    <property type="match status" value="1"/>
</dbReference>
<dbReference type="EMBL" id="CP016808">
    <property type="protein sequence ID" value="ANY68769.1"/>
    <property type="molecule type" value="Genomic_DNA"/>
</dbReference>
<reference evidence="1" key="1">
    <citation type="submission" date="2016-08" db="EMBL/GenBank/DDBJ databases">
        <title>Complete Genome Seqeunce of Paenibacillus sp. BIHB 4019 from tea rhizoplane.</title>
        <authorList>
            <person name="Thakur R."/>
            <person name="Swarnkar M.K."/>
            <person name="Gulati A."/>
        </authorList>
    </citation>
    <scope>NUCLEOTIDE SEQUENCE [LARGE SCALE GENOMIC DNA]</scope>
    <source>
        <strain evidence="1">BIHB4019</strain>
    </source>
</reference>
<dbReference type="AlphaFoldDB" id="A0A1B2DM41"/>
<protein>
    <recommendedName>
        <fullName evidence="2">Preprotein translocase subunit SecA</fullName>
    </recommendedName>
</protein>
<dbReference type="RefSeq" id="WP_099519865.1">
    <property type="nucleotide sequence ID" value="NZ_CP016808.1"/>
</dbReference>
<accession>A0A1B2DM41</accession>
<dbReference type="Gene3D" id="3.10.450.50">
    <property type="match status" value="1"/>
</dbReference>
<evidence type="ECO:0008006" key="2">
    <source>
        <dbReference type="Google" id="ProtNLM"/>
    </source>
</evidence>
<proteinExistence type="predicted"/>